<dbReference type="PANTHER" id="PTHR35841">
    <property type="entry name" value="PHOSPHONATES-BINDING PERIPLASMIC PROTEIN"/>
    <property type="match status" value="1"/>
</dbReference>
<dbReference type="EMBL" id="JAAIVJ010000023">
    <property type="protein sequence ID" value="NEY92178.1"/>
    <property type="molecule type" value="Genomic_DNA"/>
</dbReference>
<keyword evidence="2" id="KW-1185">Reference proteome</keyword>
<dbReference type="SUPFAM" id="SSF53850">
    <property type="entry name" value="Periplasmic binding protein-like II"/>
    <property type="match status" value="1"/>
</dbReference>
<gene>
    <name evidence="1" type="ORF">G4Z14_17985</name>
</gene>
<organism evidence="1 2">
    <name type="scientific">Tabrizicola oligotrophica</name>
    <dbReference type="NCBI Taxonomy" id="2710650"/>
    <lineage>
        <taxon>Bacteria</taxon>
        <taxon>Pseudomonadati</taxon>
        <taxon>Pseudomonadota</taxon>
        <taxon>Alphaproteobacteria</taxon>
        <taxon>Rhodobacterales</taxon>
        <taxon>Paracoccaceae</taxon>
        <taxon>Tabrizicola</taxon>
    </lineage>
</organism>
<evidence type="ECO:0000313" key="2">
    <source>
        <dbReference type="Proteomes" id="UP000477782"/>
    </source>
</evidence>
<dbReference type="Proteomes" id="UP000477782">
    <property type="component" value="Unassembled WGS sequence"/>
</dbReference>
<evidence type="ECO:0000313" key="1">
    <source>
        <dbReference type="EMBL" id="NEY92178.1"/>
    </source>
</evidence>
<accession>A0A6M0QXF1</accession>
<reference evidence="1 2" key="1">
    <citation type="submission" date="2020-02" db="EMBL/GenBank/DDBJ databases">
        <authorList>
            <person name="Chen W.-M."/>
        </authorList>
    </citation>
    <scope>NUCLEOTIDE SEQUENCE [LARGE SCALE GENOMIC DNA]</scope>
    <source>
        <strain evidence="1 2">KMS-5</strain>
    </source>
</reference>
<protein>
    <submittedName>
        <fullName evidence="1">PhnD/SsuA/transferrin family substrate-binding protein</fullName>
    </submittedName>
</protein>
<dbReference type="Gene3D" id="3.40.190.10">
    <property type="entry name" value="Periplasmic binding protein-like II"/>
    <property type="match status" value="1"/>
</dbReference>
<dbReference type="Pfam" id="PF12974">
    <property type="entry name" value="Phosphonate-bd"/>
    <property type="match status" value="1"/>
</dbReference>
<dbReference type="PANTHER" id="PTHR35841:SF1">
    <property type="entry name" value="PHOSPHONATES-BINDING PERIPLASMIC PROTEIN"/>
    <property type="match status" value="1"/>
</dbReference>
<sequence length="255" mass="27115">MIASLGMYDRAETMAANDRLWALVREGLRARGLAAPEALTRGAGAYWQAWEDPTLVLSQTCGFPYRARLHDKVALVASPDYGLPDCPPGYYCSVFVARADDARTLPEFRAARFAFNEGLSQSGWAAPQNHAASMGFHFAASLETGSHRGSALAVAEGRADLACLDALTWTMLQRWEPAVAGLREVARTAPTPALPYIAAKGADTGATFAALADAVAALSPGERETLSLRGVVRIAAERYLAVPIPPSPEQIAQSG</sequence>
<comment type="caution">
    <text evidence="1">The sequence shown here is derived from an EMBL/GenBank/DDBJ whole genome shotgun (WGS) entry which is preliminary data.</text>
</comment>
<dbReference type="AlphaFoldDB" id="A0A6M0QXF1"/>
<proteinExistence type="predicted"/>
<name>A0A6M0QXF1_9RHOB</name>
<dbReference type="RefSeq" id="WP_164628251.1">
    <property type="nucleotide sequence ID" value="NZ_JAAIVJ010000023.1"/>
</dbReference>